<dbReference type="EMBL" id="GGEC01059084">
    <property type="protein sequence ID" value="MBX39568.1"/>
    <property type="molecule type" value="Transcribed_RNA"/>
</dbReference>
<sequence length="38" mass="4444">MTVLNYCNAICFLQVCVQAQAFWFDWLEINVCSILCQL</sequence>
<reference evidence="1" key="1">
    <citation type="submission" date="2018-02" db="EMBL/GenBank/DDBJ databases">
        <title>Rhizophora mucronata_Transcriptome.</title>
        <authorList>
            <person name="Meera S.P."/>
            <person name="Sreeshan A."/>
            <person name="Augustine A."/>
        </authorList>
    </citation>
    <scope>NUCLEOTIDE SEQUENCE</scope>
    <source>
        <tissue evidence="1">Leaf</tissue>
    </source>
</reference>
<protein>
    <submittedName>
        <fullName evidence="1">Uncharacterized protein</fullName>
    </submittedName>
</protein>
<accession>A0A2P2NAS8</accession>
<organism evidence="1">
    <name type="scientific">Rhizophora mucronata</name>
    <name type="common">Asiatic mangrove</name>
    <dbReference type="NCBI Taxonomy" id="61149"/>
    <lineage>
        <taxon>Eukaryota</taxon>
        <taxon>Viridiplantae</taxon>
        <taxon>Streptophyta</taxon>
        <taxon>Embryophyta</taxon>
        <taxon>Tracheophyta</taxon>
        <taxon>Spermatophyta</taxon>
        <taxon>Magnoliopsida</taxon>
        <taxon>eudicotyledons</taxon>
        <taxon>Gunneridae</taxon>
        <taxon>Pentapetalae</taxon>
        <taxon>rosids</taxon>
        <taxon>fabids</taxon>
        <taxon>Malpighiales</taxon>
        <taxon>Rhizophoraceae</taxon>
        <taxon>Rhizophora</taxon>
    </lineage>
</organism>
<name>A0A2P2NAS8_RHIMU</name>
<evidence type="ECO:0000313" key="1">
    <source>
        <dbReference type="EMBL" id="MBX39568.1"/>
    </source>
</evidence>
<dbReference type="AlphaFoldDB" id="A0A2P2NAS8"/>
<proteinExistence type="predicted"/>